<dbReference type="AlphaFoldDB" id="A0A7V8NRC6"/>
<name>A0A7V8NRC6_9BACT</name>
<evidence type="ECO:0000313" key="2">
    <source>
        <dbReference type="Proteomes" id="UP000567293"/>
    </source>
</evidence>
<reference evidence="1" key="1">
    <citation type="submission" date="2020-06" db="EMBL/GenBank/DDBJ databases">
        <title>Legume-microbial interactions unlock mineral nutrients during tropical forest succession.</title>
        <authorList>
            <person name="Epihov D.Z."/>
        </authorList>
    </citation>
    <scope>NUCLEOTIDE SEQUENCE [LARGE SCALE GENOMIC DNA]</scope>
    <source>
        <strain evidence="1">Pan2503</strain>
    </source>
</reference>
<evidence type="ECO:0000313" key="1">
    <source>
        <dbReference type="EMBL" id="MBA0085986.1"/>
    </source>
</evidence>
<dbReference type="EMBL" id="JACDQQ010001300">
    <property type="protein sequence ID" value="MBA0085986.1"/>
    <property type="molecule type" value="Genomic_DNA"/>
</dbReference>
<accession>A0A7V8NRC6</accession>
<proteinExistence type="predicted"/>
<sequence length="198" mass="21379">MIDSSQFLKQIKNRDPHLGMLLEQWFDAVNVSLNHLGVDTKGKVQPPPPIQGLNISPGSDHVHVTINDNSQVNKNIQYFVEYSVNDPSFTQPHVEHLGASRGRVLALPAKDSHGTVQNYYFRAYSQYLGSDPQTKQIYYGTKYTPTAVNLTGGSTLSLLPSQGSGTGRADGTQGGAGLGLVLNRAAVAQKRPPAPKVA</sequence>
<gene>
    <name evidence="1" type="ORF">HRJ53_13390</name>
</gene>
<dbReference type="Proteomes" id="UP000567293">
    <property type="component" value="Unassembled WGS sequence"/>
</dbReference>
<keyword evidence="2" id="KW-1185">Reference proteome</keyword>
<comment type="caution">
    <text evidence="1">The sequence shown here is derived from an EMBL/GenBank/DDBJ whole genome shotgun (WGS) entry which is preliminary data.</text>
</comment>
<protein>
    <submittedName>
        <fullName evidence="1">Uncharacterized protein</fullName>
    </submittedName>
</protein>
<organism evidence="1 2">
    <name type="scientific">Candidatus Acidiferrum panamense</name>
    <dbReference type="NCBI Taxonomy" id="2741543"/>
    <lineage>
        <taxon>Bacteria</taxon>
        <taxon>Pseudomonadati</taxon>
        <taxon>Acidobacteriota</taxon>
        <taxon>Terriglobia</taxon>
        <taxon>Candidatus Acidiferrales</taxon>
        <taxon>Candidatus Acidiferrum</taxon>
    </lineage>
</organism>